<dbReference type="Gene3D" id="1.10.287.470">
    <property type="entry name" value="Helix hairpin bin"/>
    <property type="match status" value="1"/>
</dbReference>
<proteinExistence type="inferred from homology"/>
<name>A0A1J0VDY8_9GAMM</name>
<evidence type="ECO:0000259" key="6">
    <source>
        <dbReference type="Pfam" id="PF25881"/>
    </source>
</evidence>
<evidence type="ECO:0000256" key="2">
    <source>
        <dbReference type="ARBA" id="ARBA00010602"/>
    </source>
</evidence>
<dbReference type="Pfam" id="PF25881">
    <property type="entry name" value="HH_YBHG"/>
    <property type="match status" value="1"/>
</dbReference>
<dbReference type="InterPro" id="IPR050465">
    <property type="entry name" value="UPF0194_transport"/>
</dbReference>
<gene>
    <name evidence="8" type="ORF">BOX17_04270</name>
</gene>
<dbReference type="InterPro" id="IPR059052">
    <property type="entry name" value="HH_YbhG-like"/>
</dbReference>
<keyword evidence="5" id="KW-0175">Coiled coil</keyword>
<dbReference type="Proteomes" id="UP000181985">
    <property type="component" value="Chromosome"/>
</dbReference>
<dbReference type="Gene3D" id="2.40.50.100">
    <property type="match status" value="2"/>
</dbReference>
<keyword evidence="9" id="KW-1185">Reference proteome</keyword>
<evidence type="ECO:0000256" key="3">
    <source>
        <dbReference type="ARBA" id="ARBA00022729"/>
    </source>
</evidence>
<feature type="domain" description="CusB-like beta-barrel" evidence="7">
    <location>
        <begin position="245"/>
        <end position="330"/>
    </location>
</feature>
<dbReference type="SUPFAM" id="SSF111369">
    <property type="entry name" value="HlyD-like secretion proteins"/>
    <property type="match status" value="2"/>
</dbReference>
<dbReference type="PANTHER" id="PTHR32347">
    <property type="entry name" value="EFFLUX SYSTEM COMPONENT YKNX-RELATED"/>
    <property type="match status" value="1"/>
</dbReference>
<dbReference type="Pfam" id="PF25954">
    <property type="entry name" value="Beta-barrel_RND_2"/>
    <property type="match status" value="1"/>
</dbReference>
<dbReference type="Gene3D" id="2.40.30.170">
    <property type="match status" value="1"/>
</dbReference>
<sequence length="345" mass="37234">MTKPGKRRLLILAALALVVGIGLAVAWQASREQAPSDRLTLFGNIDLRQVQLAFDQSARIERILVQAGDRVEQGELLATLDDRRFQANLAAGRAELDARQAALDRLLAGSRPEEIERLRAVVEADEADLTAARLTYQRTARLARQDMASRQSADQARATRDAALGRLHADQQALALAIAGPRQEDIAEARAGVAAAQSRLQLAEIAVADTELEAPADGIVRNRILEPGDIASPGQPVFSLAPVEPIWARVYVDGQDLGHVRPGLPATIVSDSFPDQPVDGWIGYISPTAEFTPKSVETTRVRSELVYQVHVHACNPQGRLRLGMPVTVHVPLAAEPVDQGADPCP</sequence>
<dbReference type="OrthoDB" id="9793801at2"/>
<evidence type="ECO:0000313" key="9">
    <source>
        <dbReference type="Proteomes" id="UP000181985"/>
    </source>
</evidence>
<comment type="similarity">
    <text evidence="2">Belongs to the UPF0194 family.</text>
</comment>
<evidence type="ECO:0000256" key="5">
    <source>
        <dbReference type="ARBA" id="ARBA00023054"/>
    </source>
</evidence>
<dbReference type="PANTHER" id="PTHR32347:SF29">
    <property type="entry name" value="UPF0194 MEMBRANE PROTEIN YBHG"/>
    <property type="match status" value="1"/>
</dbReference>
<feature type="domain" description="YbhG-like alpha-helical hairpin" evidence="6">
    <location>
        <begin position="80"/>
        <end position="208"/>
    </location>
</feature>
<reference evidence="9" key="1">
    <citation type="submission" date="2016-11" db="EMBL/GenBank/DDBJ databases">
        <title>Halolamina sediminis sp. nov., an extremely halophilic archaeon isolated from solar salt.</title>
        <authorList>
            <person name="Koh H.-W."/>
            <person name="Rani S."/>
            <person name="Park S.-J."/>
        </authorList>
    </citation>
    <scope>NUCLEOTIDE SEQUENCE [LARGE SCALE GENOMIC DNA]</scope>
    <source>
        <strain evidence="9">Hb3</strain>
    </source>
</reference>
<keyword evidence="4" id="KW-0574">Periplasm</keyword>
<dbReference type="KEGG" id="hsi:BOX17_04270"/>
<evidence type="ECO:0000256" key="1">
    <source>
        <dbReference type="ARBA" id="ARBA00004418"/>
    </source>
</evidence>
<dbReference type="GO" id="GO:0042597">
    <property type="term" value="C:periplasmic space"/>
    <property type="evidence" value="ECO:0007669"/>
    <property type="project" value="UniProtKB-SubCell"/>
</dbReference>
<accession>A0A1J0VDY8</accession>
<organism evidence="8 9">
    <name type="scientific">Halomonas aestuarii</name>
    <dbReference type="NCBI Taxonomy" id="1897729"/>
    <lineage>
        <taxon>Bacteria</taxon>
        <taxon>Pseudomonadati</taxon>
        <taxon>Pseudomonadota</taxon>
        <taxon>Gammaproteobacteria</taxon>
        <taxon>Oceanospirillales</taxon>
        <taxon>Halomonadaceae</taxon>
        <taxon>Halomonas</taxon>
    </lineage>
</organism>
<evidence type="ECO:0000256" key="4">
    <source>
        <dbReference type="ARBA" id="ARBA00022764"/>
    </source>
</evidence>
<evidence type="ECO:0000259" key="7">
    <source>
        <dbReference type="Pfam" id="PF25954"/>
    </source>
</evidence>
<dbReference type="EMBL" id="CP018139">
    <property type="protein sequence ID" value="APE30231.1"/>
    <property type="molecule type" value="Genomic_DNA"/>
</dbReference>
<dbReference type="InterPro" id="IPR058792">
    <property type="entry name" value="Beta-barrel_RND_2"/>
</dbReference>
<dbReference type="RefSeq" id="WP_071942217.1">
    <property type="nucleotide sequence ID" value="NZ_CP018139.1"/>
</dbReference>
<keyword evidence="3" id="KW-0732">Signal</keyword>
<evidence type="ECO:0000313" key="8">
    <source>
        <dbReference type="EMBL" id="APE30231.1"/>
    </source>
</evidence>
<protein>
    <submittedName>
        <fullName evidence="8">Uncharacterized protein</fullName>
    </submittedName>
</protein>
<comment type="subcellular location">
    <subcellularLocation>
        <location evidence="1">Periplasm</location>
    </subcellularLocation>
</comment>
<dbReference type="AlphaFoldDB" id="A0A1J0VDY8"/>